<dbReference type="EMBL" id="JBAHYK010000166">
    <property type="protein sequence ID" value="KAL0577305.1"/>
    <property type="molecule type" value="Genomic_DNA"/>
</dbReference>
<accession>A0ABR3FPX0</accession>
<sequence length="184" mass="20566">MSLPEDVQMQDSVGPSVPRSARPQVSGPIPHTRRIPTSVGDPDVDMEENSRALVARPLLTRVENQIRTESMRVQEVSSFDAVVILRLTISTYILRQLETLVRQLQNRVRSLESIVNERNTAICHLLEQVNHLAGYLRGLPEISLALSNLTQNCDNMLKVVNGRVWLGLPDGDIGRSFSSSCRIQ</sequence>
<organism evidence="2 3">
    <name type="scientific">Marasmius crinis-equi</name>
    <dbReference type="NCBI Taxonomy" id="585013"/>
    <lineage>
        <taxon>Eukaryota</taxon>
        <taxon>Fungi</taxon>
        <taxon>Dikarya</taxon>
        <taxon>Basidiomycota</taxon>
        <taxon>Agaricomycotina</taxon>
        <taxon>Agaricomycetes</taxon>
        <taxon>Agaricomycetidae</taxon>
        <taxon>Agaricales</taxon>
        <taxon>Marasmiineae</taxon>
        <taxon>Marasmiaceae</taxon>
        <taxon>Marasmius</taxon>
    </lineage>
</organism>
<proteinExistence type="predicted"/>
<gene>
    <name evidence="2" type="ORF">V5O48_004698</name>
</gene>
<evidence type="ECO:0000256" key="1">
    <source>
        <dbReference type="SAM" id="MobiDB-lite"/>
    </source>
</evidence>
<reference evidence="2 3" key="1">
    <citation type="submission" date="2024-02" db="EMBL/GenBank/DDBJ databases">
        <title>A draft genome for the cacao thread blight pathogen Marasmius crinis-equi.</title>
        <authorList>
            <person name="Cohen S.P."/>
            <person name="Baruah I.K."/>
            <person name="Amoako-Attah I."/>
            <person name="Bukari Y."/>
            <person name="Meinhardt L.W."/>
            <person name="Bailey B.A."/>
        </authorList>
    </citation>
    <scope>NUCLEOTIDE SEQUENCE [LARGE SCALE GENOMIC DNA]</scope>
    <source>
        <strain evidence="2 3">GH-76</strain>
    </source>
</reference>
<name>A0ABR3FPX0_9AGAR</name>
<evidence type="ECO:0000313" key="3">
    <source>
        <dbReference type="Proteomes" id="UP001465976"/>
    </source>
</evidence>
<keyword evidence="3" id="KW-1185">Reference proteome</keyword>
<evidence type="ECO:0008006" key="4">
    <source>
        <dbReference type="Google" id="ProtNLM"/>
    </source>
</evidence>
<feature type="region of interest" description="Disordered" evidence="1">
    <location>
        <begin position="1"/>
        <end position="45"/>
    </location>
</feature>
<dbReference type="Proteomes" id="UP001465976">
    <property type="component" value="Unassembled WGS sequence"/>
</dbReference>
<evidence type="ECO:0000313" key="2">
    <source>
        <dbReference type="EMBL" id="KAL0577305.1"/>
    </source>
</evidence>
<protein>
    <recommendedName>
        <fullName evidence="4">Biogenesis of lysosome-related organelles complex 1 subunit 3</fullName>
    </recommendedName>
</protein>
<comment type="caution">
    <text evidence="2">The sequence shown here is derived from an EMBL/GenBank/DDBJ whole genome shotgun (WGS) entry which is preliminary data.</text>
</comment>